<accession>A0A318S8B8</accession>
<reference evidence="2 3" key="1">
    <citation type="submission" date="2018-06" db="EMBL/GenBank/DDBJ databases">
        <title>Genomic Encyclopedia of Type Strains, Phase IV (KMG-IV): sequencing the most valuable type-strain genomes for metagenomic binning, comparative biology and taxonomic classification.</title>
        <authorList>
            <person name="Goeker M."/>
        </authorList>
    </citation>
    <scope>NUCLEOTIDE SEQUENCE [LARGE SCALE GENOMIC DNA]</scope>
    <source>
        <strain evidence="2 3">DSM 18048</strain>
    </source>
</reference>
<gene>
    <name evidence="2" type="ORF">DES52_10445</name>
</gene>
<sequence length="209" mass="22321">MKRLVVTMLAALGIASAATFAGFQIKPYGNQKLNLQTGATVLEAGGVATDAERGVTVDARYIEFKDGAWLRARGAKLTTEDGGALSADNVEYSAAKGDLTAKGNLVYNDSRVRGLTAASLTLEADSKIVSATGSVKSVTPIMQADTVVVDYQHRRAVMRGNYRYSFGGTRLGNARPDAVLLVTWDGKNKPVATSRPNAAIVKQYEAYWK</sequence>
<protein>
    <recommendedName>
        <fullName evidence="4">Lipopolysaccharide export system protein LptA</fullName>
    </recommendedName>
</protein>
<dbReference type="RefSeq" id="WP_110885903.1">
    <property type="nucleotide sequence ID" value="NZ_QJSX01000004.1"/>
</dbReference>
<evidence type="ECO:0000313" key="2">
    <source>
        <dbReference type="EMBL" id="PYE54775.1"/>
    </source>
</evidence>
<dbReference type="Proteomes" id="UP000248326">
    <property type="component" value="Unassembled WGS sequence"/>
</dbReference>
<dbReference type="EMBL" id="QJSX01000004">
    <property type="protein sequence ID" value="PYE54775.1"/>
    <property type="molecule type" value="Genomic_DNA"/>
</dbReference>
<evidence type="ECO:0000313" key="3">
    <source>
        <dbReference type="Proteomes" id="UP000248326"/>
    </source>
</evidence>
<name>A0A318S8B8_9DEIO</name>
<evidence type="ECO:0008006" key="4">
    <source>
        <dbReference type="Google" id="ProtNLM"/>
    </source>
</evidence>
<keyword evidence="3" id="KW-1185">Reference proteome</keyword>
<evidence type="ECO:0000256" key="1">
    <source>
        <dbReference type="SAM" id="SignalP"/>
    </source>
</evidence>
<dbReference type="AlphaFoldDB" id="A0A318S8B8"/>
<dbReference type="OrthoDB" id="68661at2"/>
<comment type="caution">
    <text evidence="2">The sequence shown here is derived from an EMBL/GenBank/DDBJ whole genome shotgun (WGS) entry which is preliminary data.</text>
</comment>
<organism evidence="2 3">
    <name type="scientific">Deinococcus yavapaiensis KR-236</name>
    <dbReference type="NCBI Taxonomy" id="694435"/>
    <lineage>
        <taxon>Bacteria</taxon>
        <taxon>Thermotogati</taxon>
        <taxon>Deinococcota</taxon>
        <taxon>Deinococci</taxon>
        <taxon>Deinococcales</taxon>
        <taxon>Deinococcaceae</taxon>
        <taxon>Deinococcus</taxon>
    </lineage>
</organism>
<keyword evidence="1" id="KW-0732">Signal</keyword>
<feature type="chain" id="PRO_5016405182" description="Lipopolysaccharide export system protein LptA" evidence="1">
    <location>
        <begin position="22"/>
        <end position="209"/>
    </location>
</feature>
<proteinExistence type="predicted"/>
<feature type="signal peptide" evidence="1">
    <location>
        <begin position="1"/>
        <end position="21"/>
    </location>
</feature>